<evidence type="ECO:0000256" key="2">
    <source>
        <dbReference type="ARBA" id="ARBA00023125"/>
    </source>
</evidence>
<dbReference type="GO" id="GO:0003677">
    <property type="term" value="F:DNA binding"/>
    <property type="evidence" value="ECO:0007669"/>
    <property type="project" value="UniProtKB-UniRule"/>
</dbReference>
<dbReference type="PATRIC" id="fig|294.124.peg.1520"/>
<evidence type="ECO:0000259" key="5">
    <source>
        <dbReference type="PROSITE" id="PS50977"/>
    </source>
</evidence>
<sequence length="204" mass="22297">MKISTRDRMIAGAADLLRRKGMTATSMREIVRHSNTPRGSIAHHFPGGKRQLLEAAVDHAGREVSEPLALLLSSKGPVEGLERFVDRWRQALEDTAFQAGCAVLAVAVEHYVSDQRGESESELERQIQRQLLDQAHGIFTQWQAIIVRALTDAGVAPTRAHSLALLTIAAIEGSVALCRAAHSTAPLDVIWQELKQTLEQALAV</sequence>
<dbReference type="InterPro" id="IPR054156">
    <property type="entry name" value="YxaF_TetR_C"/>
</dbReference>
<dbReference type="Pfam" id="PF00440">
    <property type="entry name" value="TetR_N"/>
    <property type="match status" value="1"/>
</dbReference>
<evidence type="ECO:0000256" key="3">
    <source>
        <dbReference type="ARBA" id="ARBA00023163"/>
    </source>
</evidence>
<dbReference type="InterPro" id="IPR036271">
    <property type="entry name" value="Tet_transcr_reg_TetR-rel_C_sf"/>
</dbReference>
<feature type="DNA-binding region" description="H-T-H motif" evidence="4">
    <location>
        <begin position="26"/>
        <end position="45"/>
    </location>
</feature>
<name>A0A0D0PHM5_PSEFL</name>
<comment type="caution">
    <text evidence="6">The sequence shown here is derived from an EMBL/GenBank/DDBJ whole genome shotgun (WGS) entry which is preliminary data.</text>
</comment>
<dbReference type="EMBL" id="JXNZ01000046">
    <property type="protein sequence ID" value="KIQ60082.1"/>
    <property type="molecule type" value="Genomic_DNA"/>
</dbReference>
<dbReference type="PANTHER" id="PTHR47506:SF3">
    <property type="entry name" value="HTH-TYPE TRANSCRIPTIONAL REGULATOR LMRA"/>
    <property type="match status" value="1"/>
</dbReference>
<evidence type="ECO:0000313" key="6">
    <source>
        <dbReference type="EMBL" id="KIQ60082.1"/>
    </source>
</evidence>
<evidence type="ECO:0000313" key="7">
    <source>
        <dbReference type="Proteomes" id="UP000032101"/>
    </source>
</evidence>
<keyword evidence="3" id="KW-0804">Transcription</keyword>
<dbReference type="Gene3D" id="1.10.357.10">
    <property type="entry name" value="Tetracycline Repressor, domain 2"/>
    <property type="match status" value="1"/>
</dbReference>
<evidence type="ECO:0000256" key="4">
    <source>
        <dbReference type="PROSITE-ProRule" id="PRU00335"/>
    </source>
</evidence>
<dbReference type="SUPFAM" id="SSF48498">
    <property type="entry name" value="Tetracyclin repressor-like, C-terminal domain"/>
    <property type="match status" value="1"/>
</dbReference>
<dbReference type="InterPro" id="IPR009057">
    <property type="entry name" value="Homeodomain-like_sf"/>
</dbReference>
<dbReference type="Proteomes" id="UP000032101">
    <property type="component" value="Unassembled WGS sequence"/>
</dbReference>
<evidence type="ECO:0000256" key="1">
    <source>
        <dbReference type="ARBA" id="ARBA00023015"/>
    </source>
</evidence>
<dbReference type="AlphaFoldDB" id="A0A0D0PHM5"/>
<accession>A0A0D0PHM5</accession>
<keyword evidence="2 4" id="KW-0238">DNA-binding</keyword>
<dbReference type="Pfam" id="PF21993">
    <property type="entry name" value="TetR_C_13_2"/>
    <property type="match status" value="1"/>
</dbReference>
<proteinExistence type="predicted"/>
<dbReference type="PANTHER" id="PTHR47506">
    <property type="entry name" value="TRANSCRIPTIONAL REGULATORY PROTEIN"/>
    <property type="match status" value="1"/>
</dbReference>
<dbReference type="InterPro" id="IPR001647">
    <property type="entry name" value="HTH_TetR"/>
</dbReference>
<feature type="domain" description="HTH tetR-type" evidence="5">
    <location>
        <begin position="3"/>
        <end position="63"/>
    </location>
</feature>
<dbReference type="RefSeq" id="WP_042729160.1">
    <property type="nucleotide sequence ID" value="NZ_JXNZ01000046.1"/>
</dbReference>
<keyword evidence="1" id="KW-0805">Transcription regulation</keyword>
<gene>
    <name evidence="6" type="ORF">RL74_07400</name>
</gene>
<reference evidence="6 7" key="1">
    <citation type="submission" date="2015-01" db="EMBL/GenBank/DDBJ databases">
        <title>Draft Genome Sequence of the Biocontrol and Plant Growth-Promoting Rhizobacteria (PGPR) Pseudomonas fluorescens UM270.</title>
        <authorList>
            <person name="Hernandez-Salmeron J.E."/>
            <person name="Santoyo G."/>
            <person name="Moreno-Hagelsieb G."/>
            <person name="Hernandez-Leon R."/>
        </authorList>
    </citation>
    <scope>NUCLEOTIDE SEQUENCE [LARGE SCALE GENOMIC DNA]</scope>
    <source>
        <strain evidence="6 7">UM270</strain>
    </source>
</reference>
<dbReference type="SUPFAM" id="SSF46689">
    <property type="entry name" value="Homeodomain-like"/>
    <property type="match status" value="1"/>
</dbReference>
<protein>
    <submittedName>
        <fullName evidence="6">TetR family transcriptional regulator</fullName>
    </submittedName>
</protein>
<organism evidence="6 7">
    <name type="scientific">Pseudomonas fluorescens</name>
    <dbReference type="NCBI Taxonomy" id="294"/>
    <lineage>
        <taxon>Bacteria</taxon>
        <taxon>Pseudomonadati</taxon>
        <taxon>Pseudomonadota</taxon>
        <taxon>Gammaproteobacteria</taxon>
        <taxon>Pseudomonadales</taxon>
        <taxon>Pseudomonadaceae</taxon>
        <taxon>Pseudomonas</taxon>
    </lineage>
</organism>
<dbReference type="PROSITE" id="PS50977">
    <property type="entry name" value="HTH_TETR_2"/>
    <property type="match status" value="1"/>
</dbReference>